<dbReference type="PANTHER" id="PTHR18964:SF149">
    <property type="entry name" value="BIFUNCTIONAL UDP-N-ACETYLGLUCOSAMINE 2-EPIMERASE_N-ACETYLMANNOSAMINE KINASE"/>
    <property type="match status" value="1"/>
</dbReference>
<dbReference type="PANTHER" id="PTHR18964">
    <property type="entry name" value="ROK (REPRESSOR, ORF, KINASE) FAMILY"/>
    <property type="match status" value="1"/>
</dbReference>
<protein>
    <submittedName>
        <fullName evidence="3">ROK family transcriptional regulator</fullName>
    </submittedName>
</protein>
<comment type="similarity">
    <text evidence="1">Belongs to the ROK (NagC/XylR) family.</text>
</comment>
<reference evidence="4" key="1">
    <citation type="journal article" date="2019" name="Int. J. Syst. Evol. Microbiol.">
        <title>The Global Catalogue of Microorganisms (GCM) 10K type strain sequencing project: providing services to taxonomists for standard genome sequencing and annotation.</title>
        <authorList>
            <consortium name="The Broad Institute Genomics Platform"/>
            <consortium name="The Broad Institute Genome Sequencing Center for Infectious Disease"/>
            <person name="Wu L."/>
            <person name="Ma J."/>
        </authorList>
    </citation>
    <scope>NUCLEOTIDE SEQUENCE [LARGE SCALE GENOMIC DNA]</scope>
    <source>
        <strain evidence="4">NBRC 106593</strain>
    </source>
</reference>
<dbReference type="SUPFAM" id="SSF46785">
    <property type="entry name" value="Winged helix' DNA-binding domain"/>
    <property type="match status" value="1"/>
</dbReference>
<dbReference type="CDD" id="cd00090">
    <property type="entry name" value="HTH_ARSR"/>
    <property type="match status" value="1"/>
</dbReference>
<dbReference type="InterPro" id="IPR043129">
    <property type="entry name" value="ATPase_NBD"/>
</dbReference>
<evidence type="ECO:0000256" key="1">
    <source>
        <dbReference type="ARBA" id="ARBA00006479"/>
    </source>
</evidence>
<dbReference type="Gene3D" id="1.10.10.10">
    <property type="entry name" value="Winged helix-like DNA-binding domain superfamily/Winged helix DNA-binding domain"/>
    <property type="match status" value="1"/>
</dbReference>
<proteinExistence type="inferred from homology"/>
<dbReference type="RefSeq" id="WP_377821714.1">
    <property type="nucleotide sequence ID" value="NZ_JBHSWJ010000002.1"/>
</dbReference>
<dbReference type="Pfam" id="PF12802">
    <property type="entry name" value="MarR_2"/>
    <property type="match status" value="1"/>
</dbReference>
<evidence type="ECO:0000313" key="4">
    <source>
        <dbReference type="Proteomes" id="UP001596356"/>
    </source>
</evidence>
<dbReference type="InterPro" id="IPR000835">
    <property type="entry name" value="HTH_MarR-typ"/>
</dbReference>
<dbReference type="EMBL" id="JBHSWJ010000002">
    <property type="protein sequence ID" value="MFC6713727.1"/>
    <property type="molecule type" value="Genomic_DNA"/>
</dbReference>
<dbReference type="Proteomes" id="UP001596356">
    <property type="component" value="Unassembled WGS sequence"/>
</dbReference>
<gene>
    <name evidence="3" type="ORF">ACFQBT_07755</name>
</gene>
<comment type="caution">
    <text evidence="3">The sequence shown here is derived from an EMBL/GenBank/DDBJ whole genome shotgun (WGS) entry which is preliminary data.</text>
</comment>
<name>A0ABW2ARV7_9MICO</name>
<dbReference type="InterPro" id="IPR036388">
    <property type="entry name" value="WH-like_DNA-bd_sf"/>
</dbReference>
<dbReference type="InterPro" id="IPR036390">
    <property type="entry name" value="WH_DNA-bd_sf"/>
</dbReference>
<keyword evidence="4" id="KW-1185">Reference proteome</keyword>
<dbReference type="Pfam" id="PF00480">
    <property type="entry name" value="ROK"/>
    <property type="match status" value="1"/>
</dbReference>
<dbReference type="InterPro" id="IPR000600">
    <property type="entry name" value="ROK"/>
</dbReference>
<organism evidence="3 4">
    <name type="scientific">Branchiibius cervicis</name>
    <dbReference type="NCBI Taxonomy" id="908252"/>
    <lineage>
        <taxon>Bacteria</taxon>
        <taxon>Bacillati</taxon>
        <taxon>Actinomycetota</taxon>
        <taxon>Actinomycetes</taxon>
        <taxon>Micrococcales</taxon>
        <taxon>Dermacoccaceae</taxon>
        <taxon>Branchiibius</taxon>
    </lineage>
</organism>
<feature type="domain" description="HTH marR-type" evidence="2">
    <location>
        <begin position="22"/>
        <end position="70"/>
    </location>
</feature>
<evidence type="ECO:0000313" key="3">
    <source>
        <dbReference type="EMBL" id="MFC6713727.1"/>
    </source>
</evidence>
<dbReference type="SUPFAM" id="SSF53067">
    <property type="entry name" value="Actin-like ATPase domain"/>
    <property type="match status" value="1"/>
</dbReference>
<accession>A0ABW2ARV7</accession>
<dbReference type="Gene3D" id="3.30.420.40">
    <property type="match status" value="2"/>
</dbReference>
<evidence type="ECO:0000259" key="2">
    <source>
        <dbReference type="Pfam" id="PF12802"/>
    </source>
</evidence>
<sequence>MLFQVKGGTPRTLRGINDRVTLDLLLERGPLSRTQVGELTGLSKPTASQLLSRLQDAGLVVTQGIENNGRGPKAQLYAIDPTAGYAAGVDVTSTRVAAAVADVTGCVVGRSVVPTPRRRSVGPEAAVTEAVDAACAEAGIDRNLLRQVAIGTPGAFDPQTQHFRYARHLAGWHTPGLLDRLSDALQVPTEVANDVNLAATAEQAVGVARGVDDFVLLFAENGLGAAIVIDGRVHAGATGGAGEVGFLPVAGAPLVRDVRRTNSGGFQDVAGGPQVLALARSVGLRARTPEQAIRVALDGAEGAAEFLQTVGARFAVGIAAIVAVVDPALVVLSGSVLTAGGEDLLKIIAAELNSIAAAQPRLELAAVNEEPVLTGALHRALELARQDIFDTTSTQDISHTTRRIR</sequence>
<dbReference type="InterPro" id="IPR011991">
    <property type="entry name" value="ArsR-like_HTH"/>
</dbReference>